<accession>A0AAW0TWJ1</accession>
<evidence type="ECO:0000256" key="4">
    <source>
        <dbReference type="ARBA" id="ARBA00022771"/>
    </source>
</evidence>
<gene>
    <name evidence="11" type="ORF">O3P69_017212</name>
</gene>
<dbReference type="GO" id="GO:0008270">
    <property type="term" value="F:zinc ion binding"/>
    <property type="evidence" value="ECO:0007669"/>
    <property type="project" value="UniProtKB-KW"/>
</dbReference>
<dbReference type="InterPro" id="IPR013083">
    <property type="entry name" value="Znf_RING/FYVE/PHD"/>
</dbReference>
<dbReference type="GO" id="GO:0005654">
    <property type="term" value="C:nucleoplasm"/>
    <property type="evidence" value="ECO:0007669"/>
    <property type="project" value="TreeGrafter"/>
</dbReference>
<dbReference type="SUPFAM" id="SSF57850">
    <property type="entry name" value="RING/U-box"/>
    <property type="match status" value="1"/>
</dbReference>
<keyword evidence="12" id="KW-1185">Reference proteome</keyword>
<feature type="region of interest" description="Disordered" evidence="9">
    <location>
        <begin position="573"/>
        <end position="622"/>
    </location>
</feature>
<dbReference type="Gene3D" id="3.30.160.60">
    <property type="entry name" value="Classic Zinc Finger"/>
    <property type="match status" value="1"/>
</dbReference>
<evidence type="ECO:0000259" key="10">
    <source>
        <dbReference type="PROSITE" id="PS50119"/>
    </source>
</evidence>
<dbReference type="SMART" id="SM00557">
    <property type="entry name" value="IG_FLMN"/>
    <property type="match status" value="1"/>
</dbReference>
<keyword evidence="3" id="KW-0677">Repeat</keyword>
<feature type="compositionally biased region" description="Basic and acidic residues" evidence="9">
    <location>
        <begin position="322"/>
        <end position="331"/>
    </location>
</feature>
<comment type="similarity">
    <text evidence="1">Belongs to the TRIM/RBCC family.</text>
</comment>
<dbReference type="InterPro" id="IPR047153">
    <property type="entry name" value="TRIM45/56/19-like"/>
</dbReference>
<dbReference type="InterPro" id="IPR017868">
    <property type="entry name" value="Filamin/ABP280_repeat-like"/>
</dbReference>
<feature type="region of interest" description="Disordered" evidence="9">
    <location>
        <begin position="434"/>
        <end position="454"/>
    </location>
</feature>
<feature type="compositionally biased region" description="Basic and acidic residues" evidence="9">
    <location>
        <begin position="1"/>
        <end position="18"/>
    </location>
</feature>
<dbReference type="PROSITE" id="PS50194">
    <property type="entry name" value="FILAMIN_REPEAT"/>
    <property type="match status" value="1"/>
</dbReference>
<dbReference type="Gene3D" id="3.30.40.10">
    <property type="entry name" value="Zinc/RING finger domain, C3HC4 (zinc finger)"/>
    <property type="match status" value="1"/>
</dbReference>
<dbReference type="PROSITE" id="PS00518">
    <property type="entry name" value="ZF_RING_1"/>
    <property type="match status" value="1"/>
</dbReference>
<dbReference type="InterPro" id="IPR013783">
    <property type="entry name" value="Ig-like_fold"/>
</dbReference>
<evidence type="ECO:0000256" key="1">
    <source>
        <dbReference type="ARBA" id="ARBA00008518"/>
    </source>
</evidence>
<reference evidence="11 12" key="1">
    <citation type="submission" date="2023-03" db="EMBL/GenBank/DDBJ databases">
        <title>High-quality genome of Scylla paramamosain provides insights in environmental adaptation.</title>
        <authorList>
            <person name="Zhang L."/>
        </authorList>
    </citation>
    <scope>NUCLEOTIDE SEQUENCE [LARGE SCALE GENOMIC DNA]</scope>
    <source>
        <strain evidence="11">LZ_2023a</strain>
        <tissue evidence="11">Muscle</tissue>
    </source>
</reference>
<evidence type="ECO:0000256" key="5">
    <source>
        <dbReference type="ARBA" id="ARBA00022833"/>
    </source>
</evidence>
<feature type="compositionally biased region" description="Polar residues" evidence="9">
    <location>
        <begin position="728"/>
        <end position="737"/>
    </location>
</feature>
<dbReference type="InterPro" id="IPR001298">
    <property type="entry name" value="Filamin/ABP280_rpt"/>
</dbReference>
<keyword evidence="2" id="KW-0479">Metal-binding</keyword>
<dbReference type="GO" id="GO:0061630">
    <property type="term" value="F:ubiquitin protein ligase activity"/>
    <property type="evidence" value="ECO:0007669"/>
    <property type="project" value="TreeGrafter"/>
</dbReference>
<feature type="compositionally biased region" description="Basic and acidic residues" evidence="9">
    <location>
        <begin position="357"/>
        <end position="379"/>
    </location>
</feature>
<keyword evidence="5" id="KW-0862">Zinc</keyword>
<keyword evidence="8" id="KW-0175">Coiled coil</keyword>
<protein>
    <recommendedName>
        <fullName evidence="10">B box-type domain-containing protein</fullName>
    </recommendedName>
</protein>
<feature type="compositionally biased region" description="Gly residues" evidence="9">
    <location>
        <begin position="1282"/>
        <end position="1297"/>
    </location>
</feature>
<dbReference type="EMBL" id="JARAKH010000024">
    <property type="protein sequence ID" value="KAK8391473.1"/>
    <property type="molecule type" value="Genomic_DNA"/>
</dbReference>
<dbReference type="PROSITE" id="PS50119">
    <property type="entry name" value="ZF_BBOX"/>
    <property type="match status" value="2"/>
</dbReference>
<feature type="compositionally biased region" description="Low complexity" evidence="9">
    <location>
        <begin position="1260"/>
        <end position="1278"/>
    </location>
</feature>
<feature type="region of interest" description="Disordered" evidence="9">
    <location>
        <begin position="1249"/>
        <end position="1303"/>
    </location>
</feature>
<keyword evidence="4 6" id="KW-0863">Zinc-finger</keyword>
<feature type="compositionally biased region" description="Low complexity" evidence="9">
    <location>
        <begin position="700"/>
        <end position="716"/>
    </location>
</feature>
<feature type="region of interest" description="Disordered" evidence="9">
    <location>
        <begin position="145"/>
        <end position="228"/>
    </location>
</feature>
<feature type="domain" description="B box-type" evidence="10">
    <location>
        <begin position="938"/>
        <end position="979"/>
    </location>
</feature>
<proteinExistence type="inferred from homology"/>
<evidence type="ECO:0000256" key="3">
    <source>
        <dbReference type="ARBA" id="ARBA00022737"/>
    </source>
</evidence>
<feature type="coiled-coil region" evidence="8">
    <location>
        <begin position="63"/>
        <end position="97"/>
    </location>
</feature>
<name>A0AAW0TWJ1_SCYPA</name>
<feature type="repeat" description="Filamin" evidence="7">
    <location>
        <begin position="1209"/>
        <end position="1249"/>
    </location>
</feature>
<dbReference type="InterPro" id="IPR000315">
    <property type="entry name" value="Znf_B-box"/>
</dbReference>
<feature type="region of interest" description="Disordered" evidence="9">
    <location>
        <begin position="1"/>
        <end position="33"/>
    </location>
</feature>
<sequence length="1417" mass="154932">MLSKVFRLEKKSRDDRSTSPRPASSGDKRPNYVPLQQATLLQGKKRTTVHDAQAEAMDQELDLLELVCRSDSLHRRLDELQAKYEKMDDGMESLTVRREVTVGQDIPAKRLVGFRVSRSFEEPECKKPNFLQRIFGHRLSKSKDDLLNLDPPRFSALDTRPLQRTHLAPPQLPMRQRRSASEDMLSSIEQRPEKRQTWGSEVWERDTPKFQCPAPPPPPPPPPALEEDMPKVGALKRKRVIRIHKLHAMPRVTTMGSTESCSDSTDSDREGRGRGSGSYSKMREAPAGNHLDSRPAPRWGSATGSPGDNTIRSKSADGAARASEKDTEIWKYDPVLVGMKRTPGEGREAAPNLTLQRRREAFARDKRNTEVIEPCERPTRKTPRATSFEEGLGVREGPVRRCPARISEHEEQLCVTLSSQASPGSEQKIKSILKNSERCEGEKPERPKTDPLTALTRSDSSKEVLLTHTPDLVRRHQRSPSSPGVTTRAFSPIKVLRTQASLEGSKVRHSPQRQLLPHVHRRSPLAKAFSTEEGPKCPALYKPRNQDMVSSIKELDHFLSAIIDNLEAQLHQSGGSAAFGSRQISLEDSRRRRKKKKMEEEAEDLQQQQQQQQQQEKKLELVPMKSGGMSECGACGRRWVEPRLLPCLHTLCTPCLHTRATQITPPATASTATATSRNDQATPIPGSRCGSRSSQEHEITAASSTPIASPTPSLAPEADPGERAATLCNGSVTTTGINFRDERLPTSSTSPTSPDLYERSTMSPQETQEAHESASRELDSVIELLTQLSPTSCSTSPVPKLTLTPTPSDAAAQHAAMQEDMMLSPSSTLDSSCDSKAVWVVWCPECGYEADVPPGGVECFPLNYILQKQLVLEALNSSSTIIYCDLCQDEVVAEERCDTCPANLCHLCSNSHARQRRTAHHKVLSLQEARIHGIREVAHTLVCSTHGEGEVGWWCRGCQEPLCAACLATLHCGHQTSTVEQEAPQTRRNLSDLLEQATERMGELLTTVEDLTGAATRVQQRGHSVCDQVNTFIDDYILALEEHRHTLLKQVRQACERSQRSIVTESQKAGQTAAWLRQGCDLTHDLLHHAGHAEVLALAPLLTHRLQTLLKEKVEGWSQWEKLDLLREHRAGRVRGHRLQGVIADSPAHPAQSRLKPLCEVGSVTVGARVVALLVARDQDGQPITHGGETVAASFLTADASSTLCGCSVRDREDGSYEIVFSPPVAGSGVLHVTLQGEHVMGSPLDITVKSASGSGGGSSTTSTTTNTTTSTTASPVEGGREVGGGGGGGSGGGGAREGSSGPRQHTGVYHCCAFCSSGGDKTATCACGATIHGYMGMRPQPQGPSGTEALVLLRPDEPHGDLHQTALPVLPGFACTKHSAERQPLRRRRWSGFRRRRDGCGEAVDDSQAIGSCWIG</sequence>
<dbReference type="PANTHER" id="PTHR25462:SF291">
    <property type="entry name" value="E3 UBIQUITIN-PROTEIN LIGASE TRIM45"/>
    <property type="match status" value="1"/>
</dbReference>
<evidence type="ECO:0000313" key="12">
    <source>
        <dbReference type="Proteomes" id="UP001487740"/>
    </source>
</evidence>
<evidence type="ECO:0000256" key="6">
    <source>
        <dbReference type="PROSITE-ProRule" id="PRU00024"/>
    </source>
</evidence>
<organism evidence="11 12">
    <name type="scientific">Scylla paramamosain</name>
    <name type="common">Mud crab</name>
    <dbReference type="NCBI Taxonomy" id="85552"/>
    <lineage>
        <taxon>Eukaryota</taxon>
        <taxon>Metazoa</taxon>
        <taxon>Ecdysozoa</taxon>
        <taxon>Arthropoda</taxon>
        <taxon>Crustacea</taxon>
        <taxon>Multicrustacea</taxon>
        <taxon>Malacostraca</taxon>
        <taxon>Eumalacostraca</taxon>
        <taxon>Eucarida</taxon>
        <taxon>Decapoda</taxon>
        <taxon>Pleocyemata</taxon>
        <taxon>Brachyura</taxon>
        <taxon>Eubrachyura</taxon>
        <taxon>Portunoidea</taxon>
        <taxon>Portunidae</taxon>
        <taxon>Portuninae</taxon>
        <taxon>Scylla</taxon>
    </lineage>
</organism>
<feature type="compositionally biased region" description="Pro residues" evidence="9">
    <location>
        <begin position="213"/>
        <end position="224"/>
    </location>
</feature>
<feature type="domain" description="B box-type" evidence="10">
    <location>
        <begin position="879"/>
        <end position="926"/>
    </location>
</feature>
<feature type="compositionally biased region" description="Low complexity" evidence="9">
    <location>
        <begin position="745"/>
        <end position="754"/>
    </location>
</feature>
<dbReference type="Pfam" id="PF00630">
    <property type="entry name" value="Filamin"/>
    <property type="match status" value="1"/>
</dbReference>
<dbReference type="Proteomes" id="UP001487740">
    <property type="component" value="Unassembled WGS sequence"/>
</dbReference>
<feature type="compositionally biased region" description="Low complexity" evidence="9">
    <location>
        <begin position="666"/>
        <end position="676"/>
    </location>
</feature>
<dbReference type="SUPFAM" id="SSF57845">
    <property type="entry name" value="B-box zinc-binding domain"/>
    <property type="match status" value="1"/>
</dbReference>
<feature type="region of interest" description="Disordered" evidence="9">
    <location>
        <begin position="245"/>
        <end position="391"/>
    </location>
</feature>
<dbReference type="Pfam" id="PF00643">
    <property type="entry name" value="zf-B_box"/>
    <property type="match status" value="1"/>
</dbReference>
<comment type="caution">
    <text evidence="11">The sequence shown here is derived from an EMBL/GenBank/DDBJ whole genome shotgun (WGS) entry which is preliminary data.</text>
</comment>
<dbReference type="SUPFAM" id="SSF81296">
    <property type="entry name" value="E set domains"/>
    <property type="match status" value="1"/>
</dbReference>
<evidence type="ECO:0000256" key="9">
    <source>
        <dbReference type="SAM" id="MobiDB-lite"/>
    </source>
</evidence>
<dbReference type="PANTHER" id="PTHR25462">
    <property type="entry name" value="BONUS, ISOFORM C-RELATED"/>
    <property type="match status" value="1"/>
</dbReference>
<evidence type="ECO:0000256" key="7">
    <source>
        <dbReference type="PROSITE-ProRule" id="PRU00087"/>
    </source>
</evidence>
<evidence type="ECO:0000256" key="8">
    <source>
        <dbReference type="SAM" id="Coils"/>
    </source>
</evidence>
<dbReference type="InterPro" id="IPR017907">
    <property type="entry name" value="Znf_RING_CS"/>
</dbReference>
<evidence type="ECO:0000256" key="2">
    <source>
        <dbReference type="ARBA" id="ARBA00022723"/>
    </source>
</evidence>
<feature type="compositionally biased region" description="Basic and acidic residues" evidence="9">
    <location>
        <begin position="190"/>
        <end position="208"/>
    </location>
</feature>
<feature type="region of interest" description="Disordered" evidence="9">
    <location>
        <begin position="666"/>
        <end position="776"/>
    </location>
</feature>
<evidence type="ECO:0000313" key="11">
    <source>
        <dbReference type="EMBL" id="KAK8391473.1"/>
    </source>
</evidence>
<dbReference type="Gene3D" id="2.60.40.10">
    <property type="entry name" value="Immunoglobulins"/>
    <property type="match status" value="1"/>
</dbReference>
<feature type="compositionally biased region" description="Basic and acidic residues" evidence="9">
    <location>
        <begin position="435"/>
        <end position="449"/>
    </location>
</feature>
<dbReference type="InterPro" id="IPR014756">
    <property type="entry name" value="Ig_E-set"/>
</dbReference>
<feature type="compositionally biased region" description="Polar residues" evidence="9">
    <location>
        <begin position="302"/>
        <end position="313"/>
    </location>
</feature>